<accession>A0A937D8V1</accession>
<evidence type="ECO:0000256" key="1">
    <source>
        <dbReference type="SAM" id="MobiDB-lite"/>
    </source>
</evidence>
<evidence type="ECO:0000313" key="3">
    <source>
        <dbReference type="Proteomes" id="UP000613011"/>
    </source>
</evidence>
<sequence length="117" mass="12124">MGKKPTESKTADALGEETQVGENTSGESALDSSEGPTDAAGPDLTHPSVKTAIQAGQKVIADGGTKADAARAMFEIIKDEPKEVIVAAFVVGATLTEKGALTYWYNCKRKASKAAKP</sequence>
<reference evidence="2" key="1">
    <citation type="submission" date="2021-01" db="EMBL/GenBank/DDBJ databases">
        <title>Ramlibacter sp. strain AW1 16S ribosomal RNA gene Genome sequencing and assembly.</title>
        <authorList>
            <person name="Kang M."/>
        </authorList>
    </citation>
    <scope>NUCLEOTIDE SEQUENCE</scope>
    <source>
        <strain evidence="2">AW1</strain>
    </source>
</reference>
<organism evidence="2 3">
    <name type="scientific">Ramlibacter aurantiacus</name>
    <dbReference type="NCBI Taxonomy" id="2801330"/>
    <lineage>
        <taxon>Bacteria</taxon>
        <taxon>Pseudomonadati</taxon>
        <taxon>Pseudomonadota</taxon>
        <taxon>Betaproteobacteria</taxon>
        <taxon>Burkholderiales</taxon>
        <taxon>Comamonadaceae</taxon>
        <taxon>Ramlibacter</taxon>
    </lineage>
</organism>
<comment type="caution">
    <text evidence="2">The sequence shown here is derived from an EMBL/GenBank/DDBJ whole genome shotgun (WGS) entry which is preliminary data.</text>
</comment>
<feature type="compositionally biased region" description="Basic and acidic residues" evidence="1">
    <location>
        <begin position="1"/>
        <end position="10"/>
    </location>
</feature>
<gene>
    <name evidence="2" type="ORF">JI739_24130</name>
</gene>
<dbReference type="EMBL" id="JAEQNA010000018">
    <property type="protein sequence ID" value="MBL0423443.1"/>
    <property type="molecule type" value="Genomic_DNA"/>
</dbReference>
<evidence type="ECO:0000313" key="2">
    <source>
        <dbReference type="EMBL" id="MBL0423443.1"/>
    </source>
</evidence>
<dbReference type="Proteomes" id="UP000613011">
    <property type="component" value="Unassembled WGS sequence"/>
</dbReference>
<dbReference type="RefSeq" id="WP_201686580.1">
    <property type="nucleotide sequence ID" value="NZ_JAEQNA010000018.1"/>
</dbReference>
<name>A0A937D8V1_9BURK</name>
<keyword evidence="3" id="KW-1185">Reference proteome</keyword>
<feature type="region of interest" description="Disordered" evidence="1">
    <location>
        <begin position="1"/>
        <end position="46"/>
    </location>
</feature>
<protein>
    <submittedName>
        <fullName evidence="2">Uncharacterized protein</fullName>
    </submittedName>
</protein>
<dbReference type="AlphaFoldDB" id="A0A937D8V1"/>
<feature type="compositionally biased region" description="Polar residues" evidence="1">
    <location>
        <begin position="20"/>
        <end position="35"/>
    </location>
</feature>
<proteinExistence type="predicted"/>